<name>A0A5R8XYS5_9BACT</name>
<dbReference type="OrthoDB" id="5356183at2"/>
<accession>A0A5R8XYS5</accession>
<reference evidence="2 3" key="1">
    <citation type="submission" date="2019-05" db="EMBL/GenBank/DDBJ databases">
        <title>Arcobacter sp. nov., isolated from sea sediment.</title>
        <authorList>
            <person name="Kim W."/>
        </authorList>
    </citation>
    <scope>NUCLEOTIDE SEQUENCE [LARGE SCALE GENOMIC DNA]</scope>
    <source>
        <strain evidence="2 3">CAU 1517</strain>
    </source>
</reference>
<keyword evidence="1" id="KW-0472">Membrane</keyword>
<evidence type="ECO:0008006" key="4">
    <source>
        <dbReference type="Google" id="ProtNLM"/>
    </source>
</evidence>
<organism evidence="2 3">
    <name type="scientific">Arcobacter arenosus</name>
    <dbReference type="NCBI Taxonomy" id="2576037"/>
    <lineage>
        <taxon>Bacteria</taxon>
        <taxon>Pseudomonadati</taxon>
        <taxon>Campylobacterota</taxon>
        <taxon>Epsilonproteobacteria</taxon>
        <taxon>Campylobacterales</taxon>
        <taxon>Arcobacteraceae</taxon>
        <taxon>Arcobacter</taxon>
    </lineage>
</organism>
<dbReference type="RefSeq" id="WP_138153176.1">
    <property type="nucleotide sequence ID" value="NZ_VANU01000005.1"/>
</dbReference>
<keyword evidence="1" id="KW-1133">Transmembrane helix</keyword>
<keyword evidence="1" id="KW-0812">Transmembrane</keyword>
<protein>
    <recommendedName>
        <fullName evidence="4">Transformation system protein</fullName>
    </recommendedName>
</protein>
<evidence type="ECO:0000256" key="1">
    <source>
        <dbReference type="SAM" id="Phobius"/>
    </source>
</evidence>
<keyword evidence="3" id="KW-1185">Reference proteome</keyword>
<comment type="caution">
    <text evidence="2">The sequence shown here is derived from an EMBL/GenBank/DDBJ whole genome shotgun (WGS) entry which is preliminary data.</text>
</comment>
<sequence>MQHLKYIENSFELLPLRVKVVIYLFPFTILCLIYLYFLEIKRPIDRTPSLVNIEKIQMKVKLIDVLKDIENFAFKNEIYLNKITKGDSSLDFIANSDLKKRLSLLIYLEKYNSFSKIKSFQMSDENLKVSIDFKKFYKKEEIDLIKELEKFKEKKKQVYNLKAIIGQKAFINNKWFSLNDKIERFEIKKINKTNVLMENKFKKISLNLQEKN</sequence>
<dbReference type="AlphaFoldDB" id="A0A5R8XYS5"/>
<proteinExistence type="predicted"/>
<evidence type="ECO:0000313" key="3">
    <source>
        <dbReference type="Proteomes" id="UP000308901"/>
    </source>
</evidence>
<gene>
    <name evidence="2" type="ORF">FDK22_11795</name>
</gene>
<dbReference type="Proteomes" id="UP000308901">
    <property type="component" value="Unassembled WGS sequence"/>
</dbReference>
<evidence type="ECO:0000313" key="2">
    <source>
        <dbReference type="EMBL" id="TLP36922.1"/>
    </source>
</evidence>
<dbReference type="EMBL" id="VANU01000005">
    <property type="protein sequence ID" value="TLP36922.1"/>
    <property type="molecule type" value="Genomic_DNA"/>
</dbReference>
<feature type="transmembrane region" description="Helical" evidence="1">
    <location>
        <begin position="20"/>
        <end position="38"/>
    </location>
</feature>